<reference evidence="2" key="2">
    <citation type="submission" date="2025-09" db="UniProtKB">
        <authorList>
            <consortium name="Ensembl"/>
        </authorList>
    </citation>
    <scope>IDENTIFICATION</scope>
</reference>
<evidence type="ECO:0000313" key="2">
    <source>
        <dbReference type="Ensembl" id="ENSSHBP00005015387.1"/>
    </source>
</evidence>
<organism evidence="2 3">
    <name type="scientific">Strigops habroptila</name>
    <name type="common">Kakapo</name>
    <dbReference type="NCBI Taxonomy" id="2489341"/>
    <lineage>
        <taxon>Eukaryota</taxon>
        <taxon>Metazoa</taxon>
        <taxon>Chordata</taxon>
        <taxon>Craniata</taxon>
        <taxon>Vertebrata</taxon>
        <taxon>Euteleostomi</taxon>
        <taxon>Archelosauria</taxon>
        <taxon>Archosauria</taxon>
        <taxon>Dinosauria</taxon>
        <taxon>Saurischia</taxon>
        <taxon>Theropoda</taxon>
        <taxon>Coelurosauria</taxon>
        <taxon>Aves</taxon>
        <taxon>Neognathae</taxon>
        <taxon>Neoaves</taxon>
        <taxon>Telluraves</taxon>
        <taxon>Australaves</taxon>
        <taxon>Psittaciformes</taxon>
        <taxon>Psittacidae</taxon>
        <taxon>Strigops</taxon>
    </lineage>
</organism>
<reference evidence="2" key="1">
    <citation type="submission" date="2025-08" db="UniProtKB">
        <authorList>
            <consortium name="Ensembl"/>
        </authorList>
    </citation>
    <scope>IDENTIFICATION</scope>
</reference>
<protein>
    <submittedName>
        <fullName evidence="2">Uncharacterized protein</fullName>
    </submittedName>
</protein>
<dbReference type="PANTHER" id="PTHR47115:SF1">
    <property type="entry name" value="COILED-COIL DOMAIN-CONTAINING PROTEIN 183"/>
    <property type="match status" value="1"/>
</dbReference>
<dbReference type="Ensembl" id="ENSSHBT00005018436.1">
    <property type="protein sequence ID" value="ENSSHBP00005015387.1"/>
    <property type="gene ID" value="ENSSHBG00005013445.1"/>
</dbReference>
<feature type="coiled-coil region" evidence="1">
    <location>
        <begin position="35"/>
        <end position="62"/>
    </location>
</feature>
<name>A0A672UMU5_STRHB</name>
<dbReference type="PANTHER" id="PTHR47115">
    <property type="entry name" value="COILED-COIL DOMAIN-CONTAINING PROTEIN 183"/>
    <property type="match status" value="1"/>
</dbReference>
<keyword evidence="1" id="KW-0175">Coiled coil</keyword>
<dbReference type="GeneTree" id="ENSGT00960000187204"/>
<accession>A0A672UMU5</accession>
<evidence type="ECO:0000313" key="3">
    <source>
        <dbReference type="Proteomes" id="UP000472266"/>
    </source>
</evidence>
<sequence>LQPGKLSHPIQVAQEKLRAEIYDQMNTCNMLLYQVRQRSRAREQLQRRLQQLQIDAQMDAKQHQVVRTLENNIEKMQTKVHAGQKVTALYLVVRDALRKVSSSSLCHCLTCSPCKGTGMPKGLCWWDEHMARMETQFLAEGELRHHTLAAQKVPVDRRWLKEASERLLKAVSWGDLVQAGLWAEGRHQCPASHGWGAAGPAPPGCLQLGGDDERPCSKPGMTSLGTS</sequence>
<evidence type="ECO:0000256" key="1">
    <source>
        <dbReference type="SAM" id="Coils"/>
    </source>
</evidence>
<dbReference type="Proteomes" id="UP000472266">
    <property type="component" value="Unplaced"/>
</dbReference>
<dbReference type="InParanoid" id="A0A672UMU5"/>
<keyword evidence="3" id="KW-1185">Reference proteome</keyword>
<dbReference type="AlphaFoldDB" id="A0A672UMU5"/>
<dbReference type="InterPro" id="IPR043247">
    <property type="entry name" value="CCDC183"/>
</dbReference>
<dbReference type="OMA" id="ETVKGHR"/>
<proteinExistence type="predicted"/>